<accession>A0A4C2A272</accession>
<evidence type="ECO:0000313" key="2">
    <source>
        <dbReference type="Proteomes" id="UP000299102"/>
    </source>
</evidence>
<reference evidence="1 2" key="1">
    <citation type="journal article" date="2019" name="Commun. Biol.">
        <title>The bagworm genome reveals a unique fibroin gene that provides high tensile strength.</title>
        <authorList>
            <person name="Kono N."/>
            <person name="Nakamura H."/>
            <person name="Ohtoshi R."/>
            <person name="Tomita M."/>
            <person name="Numata K."/>
            <person name="Arakawa K."/>
        </authorList>
    </citation>
    <scope>NUCLEOTIDE SEQUENCE [LARGE SCALE GENOMIC DNA]</scope>
</reference>
<dbReference type="Proteomes" id="UP000299102">
    <property type="component" value="Unassembled WGS sequence"/>
</dbReference>
<evidence type="ECO:0000313" key="1">
    <source>
        <dbReference type="EMBL" id="GBP93374.1"/>
    </source>
</evidence>
<proteinExistence type="predicted"/>
<name>A0A4C2A272_EUMVA</name>
<protein>
    <submittedName>
        <fullName evidence="1">Uncharacterized protein</fullName>
    </submittedName>
</protein>
<keyword evidence="2" id="KW-1185">Reference proteome</keyword>
<dbReference type="EMBL" id="BGZK01002367">
    <property type="protein sequence ID" value="GBP93374.1"/>
    <property type="molecule type" value="Genomic_DNA"/>
</dbReference>
<sequence>MRKVHGYETPLTQLRLKAANCCCLLAITISRIAARSSDSRYRARATHYAKHVTDLESFQIPSILLSFSPTTTVRLAIVHANDTEGTTRRKCVVAPSRPQIVGPCNCGGRGRPVCCRTPVTGFHTFGSLCLLTLTDVVPTSCVHACEPRSFC</sequence>
<gene>
    <name evidence="1" type="ORF">EVAR_100561_1</name>
</gene>
<organism evidence="1 2">
    <name type="scientific">Eumeta variegata</name>
    <name type="common">Bagworm moth</name>
    <name type="synonym">Eumeta japonica</name>
    <dbReference type="NCBI Taxonomy" id="151549"/>
    <lineage>
        <taxon>Eukaryota</taxon>
        <taxon>Metazoa</taxon>
        <taxon>Ecdysozoa</taxon>
        <taxon>Arthropoda</taxon>
        <taxon>Hexapoda</taxon>
        <taxon>Insecta</taxon>
        <taxon>Pterygota</taxon>
        <taxon>Neoptera</taxon>
        <taxon>Endopterygota</taxon>
        <taxon>Lepidoptera</taxon>
        <taxon>Glossata</taxon>
        <taxon>Ditrysia</taxon>
        <taxon>Tineoidea</taxon>
        <taxon>Psychidae</taxon>
        <taxon>Oiketicinae</taxon>
        <taxon>Eumeta</taxon>
    </lineage>
</organism>
<comment type="caution">
    <text evidence="1">The sequence shown here is derived from an EMBL/GenBank/DDBJ whole genome shotgun (WGS) entry which is preliminary data.</text>
</comment>
<dbReference type="AlphaFoldDB" id="A0A4C2A272"/>